<evidence type="ECO:0000313" key="3">
    <source>
        <dbReference type="Proteomes" id="UP000478052"/>
    </source>
</evidence>
<protein>
    <submittedName>
        <fullName evidence="2">Uncharacterized protein</fullName>
    </submittedName>
</protein>
<reference evidence="2 3" key="1">
    <citation type="submission" date="2019-08" db="EMBL/GenBank/DDBJ databases">
        <title>Whole genome of Aphis craccivora.</title>
        <authorList>
            <person name="Voronova N.V."/>
            <person name="Shulinski R.S."/>
            <person name="Bandarenka Y.V."/>
            <person name="Zhorov D.G."/>
            <person name="Warner D."/>
        </authorList>
    </citation>
    <scope>NUCLEOTIDE SEQUENCE [LARGE SCALE GENOMIC DNA]</scope>
    <source>
        <strain evidence="2">180601</strain>
        <tissue evidence="2">Whole Body</tissue>
    </source>
</reference>
<organism evidence="2 3">
    <name type="scientific">Aphis craccivora</name>
    <name type="common">Cowpea aphid</name>
    <dbReference type="NCBI Taxonomy" id="307492"/>
    <lineage>
        <taxon>Eukaryota</taxon>
        <taxon>Metazoa</taxon>
        <taxon>Ecdysozoa</taxon>
        <taxon>Arthropoda</taxon>
        <taxon>Hexapoda</taxon>
        <taxon>Insecta</taxon>
        <taxon>Pterygota</taxon>
        <taxon>Neoptera</taxon>
        <taxon>Paraneoptera</taxon>
        <taxon>Hemiptera</taxon>
        <taxon>Sternorrhyncha</taxon>
        <taxon>Aphidomorpha</taxon>
        <taxon>Aphidoidea</taxon>
        <taxon>Aphididae</taxon>
        <taxon>Aphidini</taxon>
        <taxon>Aphis</taxon>
        <taxon>Aphis</taxon>
    </lineage>
</organism>
<proteinExistence type="predicted"/>
<keyword evidence="3" id="KW-1185">Reference proteome</keyword>
<comment type="caution">
    <text evidence="2">The sequence shown here is derived from an EMBL/GenBank/DDBJ whole genome shotgun (WGS) entry which is preliminary data.</text>
</comment>
<name>A0A6G0YTE1_APHCR</name>
<gene>
    <name evidence="2" type="ORF">FWK35_00015665</name>
</gene>
<keyword evidence="1" id="KW-1133">Transmembrane helix</keyword>
<keyword evidence="1" id="KW-0812">Transmembrane</keyword>
<evidence type="ECO:0000313" key="2">
    <source>
        <dbReference type="EMBL" id="KAF0760935.1"/>
    </source>
</evidence>
<dbReference type="EMBL" id="VUJU01002537">
    <property type="protein sequence ID" value="KAF0760935.1"/>
    <property type="molecule type" value="Genomic_DNA"/>
</dbReference>
<dbReference type="AlphaFoldDB" id="A0A6G0YTE1"/>
<evidence type="ECO:0000256" key="1">
    <source>
        <dbReference type="SAM" id="Phobius"/>
    </source>
</evidence>
<sequence>MKTRSVVVVDDLIAHAFFIKCLATSSLRTFLGIVTLKYLRIFSKSNCIKTVHHILAIRQ</sequence>
<dbReference type="Proteomes" id="UP000478052">
    <property type="component" value="Unassembled WGS sequence"/>
</dbReference>
<keyword evidence="1" id="KW-0472">Membrane</keyword>
<feature type="transmembrane region" description="Helical" evidence="1">
    <location>
        <begin position="12"/>
        <end position="36"/>
    </location>
</feature>
<accession>A0A6G0YTE1</accession>